<dbReference type="Proteomes" id="UP000243499">
    <property type="component" value="Chromosome 4"/>
</dbReference>
<accession>A0A2S3HLH5</accession>
<protein>
    <submittedName>
        <fullName evidence="2">Uncharacterized protein</fullName>
    </submittedName>
</protein>
<name>A0A2S3HLH5_9POAL</name>
<proteinExistence type="predicted"/>
<sequence>MGRPRLARRAAVEATGDPIAMRRSKGAPSARRDQRAARPRGTPAPHQPCGARAPLRWRAALARRAATARAGWKRREHPHAYTLDMRGSPPPCTVSGCPGQRCGESPMRRTRPAASSARAAAREGFCTSSGRWCTRPAASSGPAAGDRGAVRPPWCCSRFFFLNGARVDSKC</sequence>
<gene>
    <name evidence="2" type="ORF">PAHAL_4G290600</name>
</gene>
<evidence type="ECO:0000313" key="2">
    <source>
        <dbReference type="EMBL" id="PAN25291.1"/>
    </source>
</evidence>
<dbReference type="AlphaFoldDB" id="A0A2S3HLH5"/>
<dbReference type="EMBL" id="CM008049">
    <property type="protein sequence ID" value="PAN25291.1"/>
    <property type="molecule type" value="Genomic_DNA"/>
</dbReference>
<feature type="region of interest" description="Disordered" evidence="1">
    <location>
        <begin position="1"/>
        <end position="88"/>
    </location>
</feature>
<dbReference type="Gramene" id="PAN25291">
    <property type="protein sequence ID" value="PAN25291"/>
    <property type="gene ID" value="PAHAL_4G290600"/>
</dbReference>
<reference evidence="2" key="1">
    <citation type="submission" date="2018-04" db="EMBL/GenBank/DDBJ databases">
        <title>WGS assembly of Panicum hallii.</title>
        <authorList>
            <person name="Lovell J."/>
            <person name="Jenkins J."/>
            <person name="Lowry D."/>
            <person name="Mamidi S."/>
            <person name="Sreedasyam A."/>
            <person name="Weng X."/>
            <person name="Barry K."/>
            <person name="Bonette J."/>
            <person name="Campitelli B."/>
            <person name="Daum C."/>
            <person name="Gordon S."/>
            <person name="Gould B."/>
            <person name="Lipzen A."/>
            <person name="Macqueen A."/>
            <person name="Palacio-Mejia J."/>
            <person name="Plott C."/>
            <person name="Shakirov E."/>
            <person name="Shu S."/>
            <person name="Yoshinaga Y."/>
            <person name="Zane M."/>
            <person name="Rokhsar D."/>
            <person name="Grimwood J."/>
            <person name="Schmutz J."/>
            <person name="Juenger T."/>
        </authorList>
    </citation>
    <scope>NUCLEOTIDE SEQUENCE [LARGE SCALE GENOMIC DNA]</scope>
    <source>
        <strain evidence="2">FIL2</strain>
    </source>
</reference>
<organism evidence="2">
    <name type="scientific">Panicum hallii</name>
    <dbReference type="NCBI Taxonomy" id="206008"/>
    <lineage>
        <taxon>Eukaryota</taxon>
        <taxon>Viridiplantae</taxon>
        <taxon>Streptophyta</taxon>
        <taxon>Embryophyta</taxon>
        <taxon>Tracheophyta</taxon>
        <taxon>Spermatophyta</taxon>
        <taxon>Magnoliopsida</taxon>
        <taxon>Liliopsida</taxon>
        <taxon>Poales</taxon>
        <taxon>Poaceae</taxon>
        <taxon>PACMAD clade</taxon>
        <taxon>Panicoideae</taxon>
        <taxon>Panicodae</taxon>
        <taxon>Paniceae</taxon>
        <taxon>Panicinae</taxon>
        <taxon>Panicum</taxon>
        <taxon>Panicum sect. Panicum</taxon>
    </lineage>
</organism>
<feature type="compositionally biased region" description="Low complexity" evidence="1">
    <location>
        <begin position="50"/>
        <end position="70"/>
    </location>
</feature>
<evidence type="ECO:0000256" key="1">
    <source>
        <dbReference type="SAM" id="MobiDB-lite"/>
    </source>
</evidence>